<comment type="caution">
    <text evidence="5">The sequence shown here is derived from an EMBL/GenBank/DDBJ whole genome shotgun (WGS) entry which is preliminary data.</text>
</comment>
<dbReference type="PANTHER" id="PTHR46018">
    <property type="entry name" value="ZINC PHOSPHODIESTERASE ELAC PROTEIN 1"/>
    <property type="match status" value="1"/>
</dbReference>
<reference evidence="5 6" key="1">
    <citation type="submission" date="2019-07" db="EMBL/GenBank/DDBJ databases">
        <title>Genome sequencing of lignin-degrading bacterial isolates.</title>
        <authorList>
            <person name="Gladden J."/>
        </authorList>
    </citation>
    <scope>NUCLEOTIDE SEQUENCE [LARGE SCALE GENOMIC DNA]</scope>
    <source>
        <strain evidence="5 6">J45</strain>
    </source>
</reference>
<dbReference type="EMBL" id="VLJT01000001">
    <property type="protein sequence ID" value="TWH24586.1"/>
    <property type="molecule type" value="Genomic_DNA"/>
</dbReference>
<name>A0A562ERA6_RHORH</name>
<gene>
    <name evidence="5" type="ORF">L618_000100000390</name>
</gene>
<keyword evidence="3" id="KW-0378">Hydrolase</keyword>
<keyword evidence="1" id="KW-0540">Nuclease</keyword>
<evidence type="ECO:0000256" key="3">
    <source>
        <dbReference type="ARBA" id="ARBA00022801"/>
    </source>
</evidence>
<dbReference type="AlphaFoldDB" id="A0A562ERA6"/>
<dbReference type="GO" id="GO:0042781">
    <property type="term" value="F:3'-tRNA processing endoribonuclease activity"/>
    <property type="evidence" value="ECO:0007669"/>
    <property type="project" value="TreeGrafter"/>
</dbReference>
<feature type="domain" description="Metallo-beta-lactamase" evidence="4">
    <location>
        <begin position="83"/>
        <end position="302"/>
    </location>
</feature>
<dbReference type="PROSITE" id="PS51318">
    <property type="entry name" value="TAT"/>
    <property type="match status" value="1"/>
</dbReference>
<dbReference type="Proteomes" id="UP000317573">
    <property type="component" value="Unassembled WGS sequence"/>
</dbReference>
<proteinExistence type="predicted"/>
<dbReference type="Pfam" id="PF00753">
    <property type="entry name" value="Lactamase_B"/>
    <property type="match status" value="1"/>
</dbReference>
<evidence type="ECO:0000313" key="6">
    <source>
        <dbReference type="Proteomes" id="UP000317573"/>
    </source>
</evidence>
<sequence length="399" mass="42517">MCDVLGRLHTAGVSRRKLLASFAVGATAVAATACSPGADIAVAAPSSDRRFAPEPYRGQRTRLVLLGTSGGPPYWPGSEREGISSAVVVGDRYYLVDAGHGVMRRLRGAELGPNFDTDLDGPLDALGGIFLTHLHSDHVVDLNNILTEGIYNGLQHVEKIPVYGPGNRGVLPPLFGEGPAPEPVAPGNPTPGTREMTDLLVQAFATDFNDRLFDNRKPAPDALWEAFDVPVPAQYLADPNGNPCPDMEPFTFFEDDRVRVSATLVDHAPVFPALAYRFDSDDGSIVFSGDTGPTPNLVKLARGADVLMHEVIDPAWPESLFPEPRTDAQEGLYQHLVQSHTLIEDLGPIAQEAGVGTLVLSHMVPGNRPDSTWEGCGAGFDGRLVIGHDLDVVGVGTPA</sequence>
<dbReference type="InterPro" id="IPR006311">
    <property type="entry name" value="TAT_signal"/>
</dbReference>
<evidence type="ECO:0000313" key="5">
    <source>
        <dbReference type="EMBL" id="TWH24586.1"/>
    </source>
</evidence>
<dbReference type="PANTHER" id="PTHR46018:SF2">
    <property type="entry name" value="ZINC PHOSPHODIESTERASE ELAC PROTEIN 1"/>
    <property type="match status" value="1"/>
</dbReference>
<protein>
    <submittedName>
        <fullName evidence="5">Ribonuclease BN (tRNA processing enzyme)</fullName>
    </submittedName>
</protein>
<dbReference type="Gene3D" id="3.60.15.10">
    <property type="entry name" value="Ribonuclease Z/Hydroxyacylglutathione hydrolase-like"/>
    <property type="match status" value="1"/>
</dbReference>
<dbReference type="CDD" id="cd07719">
    <property type="entry name" value="arylsulfatase_AtsA-like_MBL-fold"/>
    <property type="match status" value="1"/>
</dbReference>
<dbReference type="InterPro" id="IPR044094">
    <property type="entry name" value="AtsA-like_MBL-fold"/>
</dbReference>
<dbReference type="InterPro" id="IPR001279">
    <property type="entry name" value="Metallo-B-lactamas"/>
</dbReference>
<dbReference type="SUPFAM" id="SSF56281">
    <property type="entry name" value="Metallo-hydrolase/oxidoreductase"/>
    <property type="match status" value="1"/>
</dbReference>
<organism evidence="5 6">
    <name type="scientific">Rhodococcus rhodochrous J45</name>
    <dbReference type="NCBI Taxonomy" id="935266"/>
    <lineage>
        <taxon>Bacteria</taxon>
        <taxon>Bacillati</taxon>
        <taxon>Actinomycetota</taxon>
        <taxon>Actinomycetes</taxon>
        <taxon>Mycobacteriales</taxon>
        <taxon>Nocardiaceae</taxon>
        <taxon>Rhodococcus</taxon>
    </lineage>
</organism>
<accession>A0A562ERA6</accession>
<evidence type="ECO:0000259" key="4">
    <source>
        <dbReference type="Pfam" id="PF00753"/>
    </source>
</evidence>
<evidence type="ECO:0000256" key="1">
    <source>
        <dbReference type="ARBA" id="ARBA00022722"/>
    </source>
</evidence>
<keyword evidence="2" id="KW-0255">Endonuclease</keyword>
<dbReference type="PROSITE" id="PS51257">
    <property type="entry name" value="PROKAR_LIPOPROTEIN"/>
    <property type="match status" value="1"/>
</dbReference>
<evidence type="ECO:0000256" key="2">
    <source>
        <dbReference type="ARBA" id="ARBA00022759"/>
    </source>
</evidence>
<dbReference type="InterPro" id="IPR036866">
    <property type="entry name" value="RibonucZ/Hydroxyglut_hydro"/>
</dbReference>